<evidence type="ECO:0000313" key="1">
    <source>
        <dbReference type="EMBL" id="VVO36744.1"/>
    </source>
</evidence>
<dbReference type="RefSeq" id="WP_150767282.1">
    <property type="nucleotide sequence ID" value="NZ_CABVHW010000028.1"/>
</dbReference>
<accession>A0A5E7FCT6</accession>
<protein>
    <recommendedName>
        <fullName evidence="3">Delta-60 repeat protein</fullName>
    </recommendedName>
</protein>
<organism evidence="1 2">
    <name type="scientific">Pseudomonas fluorescens</name>
    <dbReference type="NCBI Taxonomy" id="294"/>
    <lineage>
        <taxon>Bacteria</taxon>
        <taxon>Pseudomonadati</taxon>
        <taxon>Pseudomonadota</taxon>
        <taxon>Gammaproteobacteria</taxon>
        <taxon>Pseudomonadales</taxon>
        <taxon>Pseudomonadaceae</taxon>
        <taxon>Pseudomonas</taxon>
    </lineage>
</organism>
<dbReference type="AlphaFoldDB" id="A0A5E7FCT6"/>
<name>A0A5E7FCT6_PSEFL</name>
<dbReference type="Proteomes" id="UP000381093">
    <property type="component" value="Unassembled WGS sequence"/>
</dbReference>
<dbReference type="NCBIfam" id="TIGR02608">
    <property type="entry name" value="delta_60_rpt"/>
    <property type="match status" value="3"/>
</dbReference>
<sequence length="418" mass="44149">MNDNQEQICRKDPRFGTQGKVEIQFPGIETSGAYALVSPSAEQLVVAARIGVAGRHQVALAGLCANGELDRDYGQDGFVMAPLGVGYAAVPVALIALRGSGACVLLAEDRTADVGCPVLARIGRDGHIDHDFGEGGKAVIRLPGASGNDEPYGVIELPDGKLMIAATRFDENADPSGLLIRLHADGKLDTGFQGCGYRLLTLAGEPQIWIEGLMLQADGKLVVWGATDDDGLFARLYADGCLDERFGTGGFVLVGGEDAGSRWRGLELYHVIETATGSLLGFGATNDRPYQSAVIGLTGRGCPDQAFNEGRALFVPVSSHGSRWIWGDVQDNGTIAASGLTGVPYAGDETRFLVGRFLPEGKLDPSFGCGTGLKMTNVDEGPDITRCSVLQSGRRLVLGGTSDNPGPVEKTYLVRYFI</sequence>
<proteinExistence type="predicted"/>
<reference evidence="1 2" key="1">
    <citation type="submission" date="2019-09" db="EMBL/GenBank/DDBJ databases">
        <authorList>
            <person name="Chandra G."/>
            <person name="Truman W A."/>
        </authorList>
    </citation>
    <scope>NUCLEOTIDE SEQUENCE [LARGE SCALE GENOMIC DNA]</scope>
    <source>
        <strain evidence="1">PS710</strain>
    </source>
</reference>
<evidence type="ECO:0008006" key="3">
    <source>
        <dbReference type="Google" id="ProtNLM"/>
    </source>
</evidence>
<evidence type="ECO:0000313" key="2">
    <source>
        <dbReference type="Proteomes" id="UP000381093"/>
    </source>
</evidence>
<dbReference type="Gene3D" id="2.80.10.50">
    <property type="match status" value="1"/>
</dbReference>
<gene>
    <name evidence="1" type="ORF">PS710_05481</name>
</gene>
<dbReference type="EMBL" id="CABVHW010000028">
    <property type="protein sequence ID" value="VVO36744.1"/>
    <property type="molecule type" value="Genomic_DNA"/>
</dbReference>
<dbReference type="Pfam" id="PF17164">
    <property type="entry name" value="DUF5122"/>
    <property type="match status" value="2"/>
</dbReference>
<dbReference type="InterPro" id="IPR013431">
    <property type="entry name" value="Delta_60_rpt"/>
</dbReference>